<dbReference type="AlphaFoldDB" id="A0A1Y1YLP7"/>
<keyword evidence="2" id="KW-0863">Zinc-finger</keyword>
<dbReference type="EMBL" id="MCFA01000211">
    <property type="protein sequence ID" value="ORX98686.1"/>
    <property type="molecule type" value="Genomic_DNA"/>
</dbReference>
<dbReference type="PROSITE" id="PS01360">
    <property type="entry name" value="ZF_MYND_1"/>
    <property type="match status" value="1"/>
</dbReference>
<name>A0A1Y1YLP7_9PLEO</name>
<protein>
    <recommendedName>
        <fullName evidence="4">MYND-type domain-containing protein</fullName>
    </recommendedName>
</protein>
<dbReference type="SUPFAM" id="SSF144232">
    <property type="entry name" value="HIT/MYND zinc finger-like"/>
    <property type="match status" value="1"/>
</dbReference>
<dbReference type="InterPro" id="IPR002893">
    <property type="entry name" value="Znf_MYND"/>
</dbReference>
<keyword evidence="3" id="KW-0862">Zinc</keyword>
<organism evidence="5 6">
    <name type="scientific">Clohesyomyces aquaticus</name>
    <dbReference type="NCBI Taxonomy" id="1231657"/>
    <lineage>
        <taxon>Eukaryota</taxon>
        <taxon>Fungi</taxon>
        <taxon>Dikarya</taxon>
        <taxon>Ascomycota</taxon>
        <taxon>Pezizomycotina</taxon>
        <taxon>Dothideomycetes</taxon>
        <taxon>Pleosporomycetidae</taxon>
        <taxon>Pleosporales</taxon>
        <taxon>Lindgomycetaceae</taxon>
        <taxon>Clohesyomyces</taxon>
    </lineage>
</organism>
<accession>A0A1Y1YLP7</accession>
<gene>
    <name evidence="5" type="ORF">BCR34DRAFT_593143</name>
</gene>
<dbReference type="GO" id="GO:0008270">
    <property type="term" value="F:zinc ion binding"/>
    <property type="evidence" value="ECO:0007669"/>
    <property type="project" value="UniProtKB-KW"/>
</dbReference>
<evidence type="ECO:0000256" key="3">
    <source>
        <dbReference type="ARBA" id="ARBA00022833"/>
    </source>
</evidence>
<comment type="caution">
    <text evidence="5">The sequence shown here is derived from an EMBL/GenBank/DDBJ whole genome shotgun (WGS) entry which is preliminary data.</text>
</comment>
<evidence type="ECO:0000313" key="5">
    <source>
        <dbReference type="EMBL" id="ORX98686.1"/>
    </source>
</evidence>
<evidence type="ECO:0000256" key="2">
    <source>
        <dbReference type="ARBA" id="ARBA00022771"/>
    </source>
</evidence>
<keyword evidence="1" id="KW-0479">Metal-binding</keyword>
<dbReference type="OrthoDB" id="4851849at2759"/>
<evidence type="ECO:0000313" key="6">
    <source>
        <dbReference type="Proteomes" id="UP000193144"/>
    </source>
</evidence>
<evidence type="ECO:0000256" key="1">
    <source>
        <dbReference type="ARBA" id="ARBA00022723"/>
    </source>
</evidence>
<proteinExistence type="predicted"/>
<sequence>MNETFNWDHSGLDFSHFHSLTNLLSLRNGGQAEASSLSDAVLDEGCSSDEDGDEGTPSENTVRAHRIADFGHEKLKRKFLDCLAEFAANKKGGTAVACSAMKEAEGNVVIWVARNEGFSEADKPVFEKLGMMLGLLACGRVDQTETSLWEEMLSYHQSRVESNYIPDLRASLKAYEASLKRPHASTTAHGSILDAKLLGLRGLLFDADIRDTITIKWHAQLIIASYDLRRSSTIEQTLNSSPSATSRSRNLWVSICLLSRIRVAFKNFKQIACTLPSFENVSIILIPRPPAPTSPTQRPLDLKQTFSILGLTTTSDTVQAVMNQKWTLTKTEHEFRKRQRMKLNIHAEVQMIIFLNTSGSSASRLFSYIGCSKLCCFLCSSFIDSYGRFTARGCHGRLFRPWTVPIVDKLLPGQAGRISKALLSVQKEVKNKLVAAVKGNVRMERTSVLGGSSIFGVQREEGSDRQSRIYQWRMKAERDRVAETFRRRLESAASPVRHFPSTTEDSEYEPECDVCSSPTKRRCSACGKDRFCSNSCEDKAFVRHLFTCSKRPLTSADYLWKSLVDDLIPEDEDVLQDFGFNNVIIDKDRTQLFGLYRGLYLSGDISPKDVHEWRVQGIMVDKIKKFYYSYPEHARGQYFPWWLKNLHRLETPTTKEEVEQTLAATFYDEAKSYLDPEDRNKHPAELKPDAKRDSFGMLAHILHRFTPNPTTTLYHSFAFTTCRNRAEESQLLDIYQLLLIPSDGSFFYTFHNGRRSPTHLATFTTFWQSYESGTILQLIDSHGLKNLRSQLPHLEAFLSVPPSGPRPSVWDLKQFLEIGDPASYPPISAVGCDYGFFNCVNFEDTCMLVEIYGRVLERVDLMELHKACIGGRLFEFVGQFIEVEERWRRLLWNPYPLEGVVEVEGLVEEVEEVIDIKRGGGGGGGESGRDGCSGGL</sequence>
<feature type="domain" description="MYND-type" evidence="4">
    <location>
        <begin position="512"/>
        <end position="548"/>
    </location>
</feature>
<dbReference type="InterPro" id="IPR027796">
    <property type="entry name" value="OTT_1508_deam-like"/>
</dbReference>
<dbReference type="STRING" id="1231657.A0A1Y1YLP7"/>
<dbReference type="Proteomes" id="UP000193144">
    <property type="component" value="Unassembled WGS sequence"/>
</dbReference>
<dbReference type="Pfam" id="PF14441">
    <property type="entry name" value="OTT_1508_deam"/>
    <property type="match status" value="1"/>
</dbReference>
<evidence type="ECO:0000259" key="4">
    <source>
        <dbReference type="PROSITE" id="PS01360"/>
    </source>
</evidence>
<dbReference type="Gene3D" id="6.10.140.2220">
    <property type="match status" value="1"/>
</dbReference>
<reference evidence="5 6" key="1">
    <citation type="submission" date="2016-07" db="EMBL/GenBank/DDBJ databases">
        <title>Pervasive Adenine N6-methylation of Active Genes in Fungi.</title>
        <authorList>
            <consortium name="DOE Joint Genome Institute"/>
            <person name="Mondo S.J."/>
            <person name="Dannebaum R.O."/>
            <person name="Kuo R.C."/>
            <person name="Labutti K."/>
            <person name="Haridas S."/>
            <person name="Kuo A."/>
            <person name="Salamov A."/>
            <person name="Ahrendt S.R."/>
            <person name="Lipzen A."/>
            <person name="Sullivan W."/>
            <person name="Andreopoulos W.B."/>
            <person name="Clum A."/>
            <person name="Lindquist E."/>
            <person name="Daum C."/>
            <person name="Ramamoorthy G.K."/>
            <person name="Gryganskyi A."/>
            <person name="Culley D."/>
            <person name="Magnuson J.K."/>
            <person name="James T.Y."/>
            <person name="O'Malley M.A."/>
            <person name="Stajich J.E."/>
            <person name="Spatafora J.W."/>
            <person name="Visel A."/>
            <person name="Grigoriev I.V."/>
        </authorList>
    </citation>
    <scope>NUCLEOTIDE SEQUENCE [LARGE SCALE GENOMIC DNA]</scope>
    <source>
        <strain evidence="5 6">CBS 115471</strain>
    </source>
</reference>
<keyword evidence="6" id="KW-1185">Reference proteome</keyword>